<dbReference type="AlphaFoldDB" id="A0A9W9RLY1"/>
<feature type="region of interest" description="Disordered" evidence="1">
    <location>
        <begin position="1"/>
        <end position="23"/>
    </location>
</feature>
<protein>
    <submittedName>
        <fullName evidence="2">Uncharacterized protein</fullName>
    </submittedName>
</protein>
<proteinExistence type="predicted"/>
<gene>
    <name evidence="2" type="ORF">N7541_003426</name>
</gene>
<evidence type="ECO:0000256" key="1">
    <source>
        <dbReference type="SAM" id="MobiDB-lite"/>
    </source>
</evidence>
<comment type="caution">
    <text evidence="2">The sequence shown here is derived from an EMBL/GenBank/DDBJ whole genome shotgun (WGS) entry which is preliminary data.</text>
</comment>
<organism evidence="2 3">
    <name type="scientific">Penicillium brevicompactum</name>
    <dbReference type="NCBI Taxonomy" id="5074"/>
    <lineage>
        <taxon>Eukaryota</taxon>
        <taxon>Fungi</taxon>
        <taxon>Dikarya</taxon>
        <taxon>Ascomycota</taxon>
        <taxon>Pezizomycotina</taxon>
        <taxon>Eurotiomycetes</taxon>
        <taxon>Eurotiomycetidae</taxon>
        <taxon>Eurotiales</taxon>
        <taxon>Aspergillaceae</taxon>
        <taxon>Penicillium</taxon>
    </lineage>
</organism>
<reference evidence="2" key="1">
    <citation type="submission" date="2022-12" db="EMBL/GenBank/DDBJ databases">
        <authorList>
            <person name="Petersen C."/>
        </authorList>
    </citation>
    <scope>NUCLEOTIDE SEQUENCE</scope>
    <source>
        <strain evidence="2">IBT 35675</strain>
    </source>
</reference>
<reference evidence="2" key="2">
    <citation type="journal article" date="2023" name="IMA Fungus">
        <title>Comparative genomic study of the Penicillium genus elucidates a diverse pangenome and 15 lateral gene transfer events.</title>
        <authorList>
            <person name="Petersen C."/>
            <person name="Sorensen T."/>
            <person name="Nielsen M.R."/>
            <person name="Sondergaard T.E."/>
            <person name="Sorensen J.L."/>
            <person name="Fitzpatrick D.A."/>
            <person name="Frisvad J.C."/>
            <person name="Nielsen K.L."/>
        </authorList>
    </citation>
    <scope>NUCLEOTIDE SEQUENCE</scope>
    <source>
        <strain evidence="2">IBT 35675</strain>
    </source>
</reference>
<accession>A0A9W9RLY1</accession>
<dbReference type="EMBL" id="JAPZBR010000002">
    <property type="protein sequence ID" value="KAJ5362582.1"/>
    <property type="molecule type" value="Genomic_DNA"/>
</dbReference>
<evidence type="ECO:0000313" key="3">
    <source>
        <dbReference type="Proteomes" id="UP001148299"/>
    </source>
</evidence>
<name>A0A9W9RLY1_PENBR</name>
<dbReference type="Proteomes" id="UP001148299">
    <property type="component" value="Unassembled WGS sequence"/>
</dbReference>
<evidence type="ECO:0000313" key="2">
    <source>
        <dbReference type="EMBL" id="KAJ5362582.1"/>
    </source>
</evidence>
<keyword evidence="3" id="KW-1185">Reference proteome</keyword>
<sequence>MTESPWPLSAASRDGTRPNPSLCLSRRPFAAQAERLSSNHSKSSQLMPSLAPDSTIAFIAGSPRLPCVYQAAVANPTWTTAVVIDEAATEAPYGTMTDARGLWHWLSLHWVFYKVWMA</sequence>